<accession>A0ABS6G5Z7</accession>
<keyword evidence="2" id="KW-1185">Reference proteome</keyword>
<dbReference type="RefSeq" id="WP_216417118.1">
    <property type="nucleotide sequence ID" value="NZ_JAHLQK010000004.1"/>
</dbReference>
<evidence type="ECO:0000313" key="1">
    <source>
        <dbReference type="EMBL" id="MBU5676845.1"/>
    </source>
</evidence>
<dbReference type="Proteomes" id="UP000779508">
    <property type="component" value="Unassembled WGS sequence"/>
</dbReference>
<proteinExistence type="predicted"/>
<dbReference type="EMBL" id="JAHLQK010000004">
    <property type="protein sequence ID" value="MBU5676845.1"/>
    <property type="molecule type" value="Genomic_DNA"/>
</dbReference>
<evidence type="ECO:0000313" key="2">
    <source>
        <dbReference type="Proteomes" id="UP000779508"/>
    </source>
</evidence>
<gene>
    <name evidence="1" type="ORF">KQI88_10485</name>
</gene>
<comment type="caution">
    <text evidence="1">The sequence shown here is derived from an EMBL/GenBank/DDBJ whole genome shotgun (WGS) entry which is preliminary data.</text>
</comment>
<sequence>MSDIKRILTRLECAYCIRNSSHGGEYNKQKSPYDEKRCLVFKPDPKGCIRRGDVKISTRLYYDFPPLNTWCQDWQINGIDTAIKIIKIYGLD</sequence>
<reference evidence="1 2" key="1">
    <citation type="submission" date="2021-06" db="EMBL/GenBank/DDBJ databases">
        <authorList>
            <person name="Sun Q."/>
            <person name="Li D."/>
        </authorList>
    </citation>
    <scope>NUCLEOTIDE SEQUENCE [LARGE SCALE GENOMIC DNA]</scope>
    <source>
        <strain evidence="1 2">MSJ-5</strain>
    </source>
</reference>
<protein>
    <submittedName>
        <fullName evidence="1">Uncharacterized protein</fullName>
    </submittedName>
</protein>
<organism evidence="1 2">
    <name type="scientific">Alkaliphilus flagellatus</name>
    <dbReference type="NCBI Taxonomy" id="2841507"/>
    <lineage>
        <taxon>Bacteria</taxon>
        <taxon>Bacillati</taxon>
        <taxon>Bacillota</taxon>
        <taxon>Clostridia</taxon>
        <taxon>Peptostreptococcales</taxon>
        <taxon>Natronincolaceae</taxon>
        <taxon>Alkaliphilus</taxon>
    </lineage>
</organism>
<name>A0ABS6G5Z7_9FIRM</name>